<name>A0ACB6ZQH7_THEGA</name>
<evidence type="ECO:0000313" key="1">
    <source>
        <dbReference type="EMBL" id="KAF9651660.1"/>
    </source>
</evidence>
<comment type="caution">
    <text evidence="1">The sequence shown here is derived from an EMBL/GenBank/DDBJ whole genome shotgun (WGS) entry which is preliminary data.</text>
</comment>
<keyword evidence="2" id="KW-1185">Reference proteome</keyword>
<sequence length="248" mass="26749">MNKVALITGASSGIGRATATALSKAGWDLTITARRLDRLEETRTQCGKTAKVLVLAGDISDERFVLELFKQTVSTFGRLDLLFNNAGMGYPSTLIEDLPIEAFRKVMDVNVTSAVICTREAFKVFKAQNPPGGRIINNGSLSAHIPRPHSFPYTISKHAITGLTKTTALEGRSHGITCTQIDIGNALTDMSFRLSQGALQSNGQTVPEATFDVEHVAQSIVHIASLPTNVTVLDYKIMATEMPFVGRG</sequence>
<protein>
    <submittedName>
        <fullName evidence="1">NAD(P)-binding protein</fullName>
    </submittedName>
</protein>
<proteinExistence type="predicted"/>
<reference evidence="1" key="1">
    <citation type="submission" date="2019-10" db="EMBL/GenBank/DDBJ databases">
        <authorList>
            <consortium name="DOE Joint Genome Institute"/>
            <person name="Kuo A."/>
            <person name="Miyauchi S."/>
            <person name="Kiss E."/>
            <person name="Drula E."/>
            <person name="Kohler A."/>
            <person name="Sanchez-Garcia M."/>
            <person name="Andreopoulos B."/>
            <person name="Barry K.W."/>
            <person name="Bonito G."/>
            <person name="Buee M."/>
            <person name="Carver A."/>
            <person name="Chen C."/>
            <person name="Cichocki N."/>
            <person name="Clum A."/>
            <person name="Culley D."/>
            <person name="Crous P.W."/>
            <person name="Fauchery L."/>
            <person name="Girlanda M."/>
            <person name="Hayes R."/>
            <person name="Keri Z."/>
            <person name="Labutti K."/>
            <person name="Lipzen A."/>
            <person name="Lombard V."/>
            <person name="Magnuson J."/>
            <person name="Maillard F."/>
            <person name="Morin E."/>
            <person name="Murat C."/>
            <person name="Nolan M."/>
            <person name="Ohm R."/>
            <person name="Pangilinan J."/>
            <person name="Pereira M."/>
            <person name="Perotto S."/>
            <person name="Peter M."/>
            <person name="Riley R."/>
            <person name="Sitrit Y."/>
            <person name="Stielow B."/>
            <person name="Szollosi G."/>
            <person name="Zifcakova L."/>
            <person name="Stursova M."/>
            <person name="Spatafora J.W."/>
            <person name="Tedersoo L."/>
            <person name="Vaario L.-M."/>
            <person name="Yamada A."/>
            <person name="Yan M."/>
            <person name="Wang P."/>
            <person name="Xu J."/>
            <person name="Bruns T."/>
            <person name="Baldrian P."/>
            <person name="Vilgalys R."/>
            <person name="Henrissat B."/>
            <person name="Grigoriev I.V."/>
            <person name="Hibbett D."/>
            <person name="Nagy L.G."/>
            <person name="Martin F.M."/>
        </authorList>
    </citation>
    <scope>NUCLEOTIDE SEQUENCE</scope>
    <source>
        <strain evidence="1">P2</strain>
    </source>
</reference>
<evidence type="ECO:0000313" key="2">
    <source>
        <dbReference type="Proteomes" id="UP000886501"/>
    </source>
</evidence>
<accession>A0ACB6ZQH7</accession>
<dbReference type="Proteomes" id="UP000886501">
    <property type="component" value="Unassembled WGS sequence"/>
</dbReference>
<dbReference type="EMBL" id="MU117974">
    <property type="protein sequence ID" value="KAF9651660.1"/>
    <property type="molecule type" value="Genomic_DNA"/>
</dbReference>
<gene>
    <name evidence="1" type="ORF">BDM02DRAFT_3178689</name>
</gene>
<organism evidence="1 2">
    <name type="scientific">Thelephora ganbajun</name>
    <name type="common">Ganba fungus</name>
    <dbReference type="NCBI Taxonomy" id="370292"/>
    <lineage>
        <taxon>Eukaryota</taxon>
        <taxon>Fungi</taxon>
        <taxon>Dikarya</taxon>
        <taxon>Basidiomycota</taxon>
        <taxon>Agaricomycotina</taxon>
        <taxon>Agaricomycetes</taxon>
        <taxon>Thelephorales</taxon>
        <taxon>Thelephoraceae</taxon>
        <taxon>Thelephora</taxon>
    </lineage>
</organism>
<reference evidence="1" key="2">
    <citation type="journal article" date="2020" name="Nat. Commun.">
        <title>Large-scale genome sequencing of mycorrhizal fungi provides insights into the early evolution of symbiotic traits.</title>
        <authorList>
            <person name="Miyauchi S."/>
            <person name="Kiss E."/>
            <person name="Kuo A."/>
            <person name="Drula E."/>
            <person name="Kohler A."/>
            <person name="Sanchez-Garcia M."/>
            <person name="Morin E."/>
            <person name="Andreopoulos B."/>
            <person name="Barry K.W."/>
            <person name="Bonito G."/>
            <person name="Buee M."/>
            <person name="Carver A."/>
            <person name="Chen C."/>
            <person name="Cichocki N."/>
            <person name="Clum A."/>
            <person name="Culley D."/>
            <person name="Crous P.W."/>
            <person name="Fauchery L."/>
            <person name="Girlanda M."/>
            <person name="Hayes R.D."/>
            <person name="Keri Z."/>
            <person name="LaButti K."/>
            <person name="Lipzen A."/>
            <person name="Lombard V."/>
            <person name="Magnuson J."/>
            <person name="Maillard F."/>
            <person name="Murat C."/>
            <person name="Nolan M."/>
            <person name="Ohm R.A."/>
            <person name="Pangilinan J."/>
            <person name="Pereira M.F."/>
            <person name="Perotto S."/>
            <person name="Peter M."/>
            <person name="Pfister S."/>
            <person name="Riley R."/>
            <person name="Sitrit Y."/>
            <person name="Stielow J.B."/>
            <person name="Szollosi G."/>
            <person name="Zifcakova L."/>
            <person name="Stursova M."/>
            <person name="Spatafora J.W."/>
            <person name="Tedersoo L."/>
            <person name="Vaario L.M."/>
            <person name="Yamada A."/>
            <person name="Yan M."/>
            <person name="Wang P."/>
            <person name="Xu J."/>
            <person name="Bruns T."/>
            <person name="Baldrian P."/>
            <person name="Vilgalys R."/>
            <person name="Dunand C."/>
            <person name="Henrissat B."/>
            <person name="Grigoriev I.V."/>
            <person name="Hibbett D."/>
            <person name="Nagy L.G."/>
            <person name="Martin F.M."/>
        </authorList>
    </citation>
    <scope>NUCLEOTIDE SEQUENCE</scope>
    <source>
        <strain evidence="1">P2</strain>
    </source>
</reference>